<evidence type="ECO:0000256" key="1">
    <source>
        <dbReference type="SAM" id="MobiDB-lite"/>
    </source>
</evidence>
<gene>
    <name evidence="2" type="ORF">ERS013200_02593</name>
</gene>
<reference evidence="2 3" key="1">
    <citation type="submission" date="2015-07" db="EMBL/GenBank/DDBJ databases">
        <authorList>
            <consortium name="Pathogen Informatics"/>
        </authorList>
    </citation>
    <scope>NUCLEOTIDE SEQUENCE [LARGE SCALE GENOMIC DNA]</scope>
    <source>
        <strain evidence="2 3">A316</strain>
    </source>
</reference>
<dbReference type="Proteomes" id="UP000041770">
    <property type="component" value="Unassembled WGS sequence"/>
</dbReference>
<proteinExistence type="predicted"/>
<dbReference type="EMBL" id="CWQY01000018">
    <property type="protein sequence ID" value="CSC90961.1"/>
    <property type="molecule type" value="Genomic_DNA"/>
</dbReference>
<name>A0A656A0J7_VIBCL</name>
<organism evidence="2 3">
    <name type="scientific">Vibrio cholerae</name>
    <dbReference type="NCBI Taxonomy" id="666"/>
    <lineage>
        <taxon>Bacteria</taxon>
        <taxon>Pseudomonadati</taxon>
        <taxon>Pseudomonadota</taxon>
        <taxon>Gammaproteobacteria</taxon>
        <taxon>Vibrionales</taxon>
        <taxon>Vibrionaceae</taxon>
        <taxon>Vibrio</taxon>
    </lineage>
</organism>
<evidence type="ECO:0000313" key="3">
    <source>
        <dbReference type="Proteomes" id="UP000041770"/>
    </source>
</evidence>
<evidence type="ECO:0000313" key="2">
    <source>
        <dbReference type="EMBL" id="CSC90961.1"/>
    </source>
</evidence>
<feature type="region of interest" description="Disordered" evidence="1">
    <location>
        <begin position="30"/>
        <end position="59"/>
    </location>
</feature>
<dbReference type="AlphaFoldDB" id="A0A656A0J7"/>
<feature type="compositionally biased region" description="Basic and acidic residues" evidence="1">
    <location>
        <begin position="30"/>
        <end position="47"/>
    </location>
</feature>
<protein>
    <submittedName>
        <fullName evidence="2">Uncharacterized protein</fullName>
    </submittedName>
</protein>
<accession>A0A656A0J7</accession>
<feature type="compositionally biased region" description="Polar residues" evidence="1">
    <location>
        <begin position="49"/>
        <end position="59"/>
    </location>
</feature>
<sequence length="59" mass="7206">MNGKLVNHDQRKPTHGQIRHQRELFEAVDKSNFHQNANKRERPDHYHQTNRQWCTQTDQ</sequence>